<evidence type="ECO:0000256" key="2">
    <source>
        <dbReference type="ARBA" id="ARBA00022741"/>
    </source>
</evidence>
<dbReference type="SUPFAM" id="SSF52540">
    <property type="entry name" value="P-loop containing nucleoside triphosphate hydrolases"/>
    <property type="match status" value="1"/>
</dbReference>
<evidence type="ECO:0000256" key="9">
    <source>
        <dbReference type="ARBA" id="ARBA00023204"/>
    </source>
</evidence>
<evidence type="ECO:0000259" key="10">
    <source>
        <dbReference type="PROSITE" id="PS51217"/>
    </source>
</evidence>
<dbReference type="RefSeq" id="WP_124870257.1">
    <property type="nucleotide sequence ID" value="NZ_RQZF01000005.1"/>
</dbReference>
<evidence type="ECO:0000256" key="6">
    <source>
        <dbReference type="ARBA" id="ARBA00022839"/>
    </source>
</evidence>
<keyword evidence="3" id="KW-0227">DNA damage</keyword>
<keyword evidence="9" id="KW-0234">DNA repair</keyword>
<dbReference type="GO" id="GO:0005829">
    <property type="term" value="C:cytosol"/>
    <property type="evidence" value="ECO:0007669"/>
    <property type="project" value="TreeGrafter"/>
</dbReference>
<keyword evidence="6" id="KW-0269">Exonuclease</keyword>
<dbReference type="Pfam" id="PF12705">
    <property type="entry name" value="PDDEXK_1"/>
    <property type="match status" value="1"/>
</dbReference>
<dbReference type="InterPro" id="IPR038726">
    <property type="entry name" value="PDDEXK_AddAB-type"/>
</dbReference>
<evidence type="ECO:0000256" key="5">
    <source>
        <dbReference type="ARBA" id="ARBA00022806"/>
    </source>
</evidence>
<gene>
    <name evidence="11" type="ORF">EII11_06260</name>
</gene>
<dbReference type="GO" id="GO:0003677">
    <property type="term" value="F:DNA binding"/>
    <property type="evidence" value="ECO:0007669"/>
    <property type="project" value="UniProtKB-KW"/>
</dbReference>
<dbReference type="EMBL" id="RQZF01000005">
    <property type="protein sequence ID" value="RRC95234.1"/>
    <property type="molecule type" value="Genomic_DNA"/>
</dbReference>
<dbReference type="InterPro" id="IPR000212">
    <property type="entry name" value="DNA_helicase_UvrD/REP"/>
</dbReference>
<evidence type="ECO:0000256" key="4">
    <source>
        <dbReference type="ARBA" id="ARBA00022801"/>
    </source>
</evidence>
<sequence>MSEIQVDLVAPSQEAAALPILGEAQRMVRDASARESMIVRGAPGSGKTTTALAAAQAALEAGERIAVLVPDRVREKLLSGRMQLLAPHLVRPVRTPASYAYNVVNVWRTRRADPLGDLQLITGAQEDATVAELLGQGVPEWNDVFAPDLFETSMMRMEVRNLFSQADEHALSAEDLETLGQRYGQVTWVGGARLRHRLEKRADSDPEVRGTMRVSHSRIQHLAAQLLRSWDEDASAQGVSEALPVPDLLIIDDLQDCTPATLALIEAIHSCGARILAFSEPDIAVASYRGGYANADMLLAGATGIDIRELGEVYRGNRQLRAVVQRICEGIAQQGPVGRRRVSVSAGVDEVPALLPSVGHLPSAGGGEGDNTVRLHIAETRAQMGAQLARQLRAHHLYDGVPWGEQVVIVRSAAAAEDIRRQLRRAHVPIQNQERAFSFTAEPVTRILLRLLAVTAHRGVDNSHLIEELVASPLIGADSVDVRRLWRILSAEGAFLPESSQAHPDTPHEQAGAEAGVDLAALLTRYRDPEQARRDREQIERLGRYADVCERLTRAAQLWGMSQTAAEKRPREGLWDLWEGAGVAQVWQEEAVKDTAESFWYDTQLDAVVALFRVADVWEQRNPAGRAQEFATAINEQTLPVDTIVDTGQRPAGVPVLSAAQAAGGQWQVVAIAGVQDGLWPNTALRNQMLHADTLGTLMLGARQGADDLTWEELTHVRNRRRAVKNDEYRLFACAASRASRYLHIAVVLNEDSIPSELCDRVLAGIESTGATVERGEDGRPLYRAEKTAAPLDFHGLMGALRYWAAREEASDEKEAALTALALLKREGIPGADPVYWGGAGGLTSEASIFGDDPIRVSPSAVETMEKCPLKWFFRRIGADSRTGLSQSLGTLIHAIAEAHPSGDAATLHAALNEAWPALAQELEPFEERIEREKAEELIEGLAAYLAHVPAGQTVETEFRVSAHMGDYIIGGSIDRLESGDAGVRVVDFKTGREKSAQEAQEDPQLATYQVALDALGYSIESAQLQYLRVPEGKRPPVPRHIRAARTQTAFSAEELSAQRVHLRALVEQMKGPTFTSIVSSECDRCIFTASCPAQGGAERVVS</sequence>
<keyword evidence="5" id="KW-0347">Helicase</keyword>
<evidence type="ECO:0000256" key="1">
    <source>
        <dbReference type="ARBA" id="ARBA00022722"/>
    </source>
</evidence>
<dbReference type="OrthoDB" id="5240387at2"/>
<keyword evidence="7" id="KW-0067">ATP-binding</keyword>
<protein>
    <submittedName>
        <fullName evidence="11">PD-(D/E)XK nuclease family protein</fullName>
    </submittedName>
</protein>
<dbReference type="GO" id="GO:0005524">
    <property type="term" value="F:ATP binding"/>
    <property type="evidence" value="ECO:0007669"/>
    <property type="project" value="UniProtKB-KW"/>
</dbReference>
<evidence type="ECO:0000313" key="11">
    <source>
        <dbReference type="EMBL" id="RRC95234.1"/>
    </source>
</evidence>
<dbReference type="PANTHER" id="PTHR11070:SF59">
    <property type="entry name" value="DNA 3'-5' HELICASE"/>
    <property type="match status" value="1"/>
</dbReference>
<dbReference type="Proteomes" id="UP000280444">
    <property type="component" value="Unassembled WGS sequence"/>
</dbReference>
<keyword evidence="2" id="KW-0547">Nucleotide-binding</keyword>
<dbReference type="InterPro" id="IPR014017">
    <property type="entry name" value="DNA_helicase_UvrD-like_C"/>
</dbReference>
<dbReference type="Gene3D" id="1.10.486.10">
    <property type="entry name" value="PCRA, domain 4"/>
    <property type="match status" value="1"/>
</dbReference>
<name>A0A3P1SDX8_9ACTO</name>
<comment type="caution">
    <text evidence="11">The sequence shown here is derived from an EMBL/GenBank/DDBJ whole genome shotgun (WGS) entry which is preliminary data.</text>
</comment>
<dbReference type="PROSITE" id="PS51217">
    <property type="entry name" value="UVRD_HELICASE_CTER"/>
    <property type="match status" value="1"/>
</dbReference>
<dbReference type="Gene3D" id="3.40.50.300">
    <property type="entry name" value="P-loop containing nucleotide triphosphate hydrolases"/>
    <property type="match status" value="2"/>
</dbReference>
<evidence type="ECO:0000313" key="12">
    <source>
        <dbReference type="Proteomes" id="UP000280444"/>
    </source>
</evidence>
<evidence type="ECO:0000256" key="8">
    <source>
        <dbReference type="ARBA" id="ARBA00023125"/>
    </source>
</evidence>
<dbReference type="InterPro" id="IPR027417">
    <property type="entry name" value="P-loop_NTPase"/>
</dbReference>
<reference evidence="11 12" key="1">
    <citation type="submission" date="2018-11" db="EMBL/GenBank/DDBJ databases">
        <title>Genomes From Bacteria Associated with the Canine Oral Cavity: a Test Case for Automated Genome-Based Taxonomic Assignment.</title>
        <authorList>
            <person name="Coil D.A."/>
            <person name="Jospin G."/>
            <person name="Darling A.E."/>
            <person name="Wallis C."/>
            <person name="Davis I.J."/>
            <person name="Harris S."/>
            <person name="Eisen J.A."/>
            <person name="Holcombe L.J."/>
            <person name="O'Flynn C."/>
        </authorList>
    </citation>
    <scope>NUCLEOTIDE SEQUENCE [LARGE SCALE GENOMIC DNA]</scope>
    <source>
        <strain evidence="11 12">OH770</strain>
    </source>
</reference>
<feature type="domain" description="UvrD-like helicase C-terminal" evidence="10">
    <location>
        <begin position="342"/>
        <end position="664"/>
    </location>
</feature>
<dbReference type="Gene3D" id="3.90.320.10">
    <property type="match status" value="1"/>
</dbReference>
<keyword evidence="1" id="KW-0540">Nuclease</keyword>
<dbReference type="InterPro" id="IPR003593">
    <property type="entry name" value="AAA+_ATPase"/>
</dbReference>
<accession>A0A3P1SDX8</accession>
<organism evidence="11 12">
    <name type="scientific">Schaalia canis</name>
    <dbReference type="NCBI Taxonomy" id="100469"/>
    <lineage>
        <taxon>Bacteria</taxon>
        <taxon>Bacillati</taxon>
        <taxon>Actinomycetota</taxon>
        <taxon>Actinomycetes</taxon>
        <taxon>Actinomycetales</taxon>
        <taxon>Actinomycetaceae</taxon>
        <taxon>Schaalia</taxon>
    </lineage>
</organism>
<keyword evidence="4" id="KW-0378">Hydrolase</keyword>
<dbReference type="PANTHER" id="PTHR11070">
    <property type="entry name" value="UVRD / RECB / PCRA DNA HELICASE FAMILY MEMBER"/>
    <property type="match status" value="1"/>
</dbReference>
<dbReference type="InterPro" id="IPR011604">
    <property type="entry name" value="PDDEXK-like_dom_sf"/>
</dbReference>
<dbReference type="SMART" id="SM00382">
    <property type="entry name" value="AAA"/>
    <property type="match status" value="1"/>
</dbReference>
<dbReference type="GO" id="GO:0033202">
    <property type="term" value="C:DNA helicase complex"/>
    <property type="evidence" value="ECO:0007669"/>
    <property type="project" value="TreeGrafter"/>
</dbReference>
<keyword evidence="12" id="KW-1185">Reference proteome</keyword>
<dbReference type="GO" id="GO:0043138">
    <property type="term" value="F:3'-5' DNA helicase activity"/>
    <property type="evidence" value="ECO:0007669"/>
    <property type="project" value="TreeGrafter"/>
</dbReference>
<dbReference type="GO" id="GO:0000725">
    <property type="term" value="P:recombinational repair"/>
    <property type="evidence" value="ECO:0007669"/>
    <property type="project" value="TreeGrafter"/>
</dbReference>
<evidence type="ECO:0000256" key="3">
    <source>
        <dbReference type="ARBA" id="ARBA00022763"/>
    </source>
</evidence>
<proteinExistence type="predicted"/>
<evidence type="ECO:0000256" key="7">
    <source>
        <dbReference type="ARBA" id="ARBA00022840"/>
    </source>
</evidence>
<keyword evidence="8" id="KW-0238">DNA-binding</keyword>
<dbReference type="GO" id="GO:0004527">
    <property type="term" value="F:exonuclease activity"/>
    <property type="evidence" value="ECO:0007669"/>
    <property type="project" value="UniProtKB-KW"/>
</dbReference>
<dbReference type="AlphaFoldDB" id="A0A3P1SDX8"/>